<organism evidence="1 2">
    <name type="scientific">Rhamnusium bicolor</name>
    <dbReference type="NCBI Taxonomy" id="1586634"/>
    <lineage>
        <taxon>Eukaryota</taxon>
        <taxon>Metazoa</taxon>
        <taxon>Ecdysozoa</taxon>
        <taxon>Arthropoda</taxon>
        <taxon>Hexapoda</taxon>
        <taxon>Insecta</taxon>
        <taxon>Pterygota</taxon>
        <taxon>Neoptera</taxon>
        <taxon>Endopterygota</taxon>
        <taxon>Coleoptera</taxon>
        <taxon>Polyphaga</taxon>
        <taxon>Cucujiformia</taxon>
        <taxon>Chrysomeloidea</taxon>
        <taxon>Cerambycidae</taxon>
        <taxon>Lepturinae</taxon>
        <taxon>Rhagiini</taxon>
        <taxon>Rhamnusium</taxon>
    </lineage>
</organism>
<evidence type="ECO:0000313" key="2">
    <source>
        <dbReference type="Proteomes" id="UP001162156"/>
    </source>
</evidence>
<dbReference type="InterPro" id="IPR052603">
    <property type="entry name" value="EFCB6"/>
</dbReference>
<name>A0AAV8YGZ2_9CUCU</name>
<evidence type="ECO:0008006" key="3">
    <source>
        <dbReference type="Google" id="ProtNLM"/>
    </source>
</evidence>
<sequence length="351" mass="40662">MPSHNDCSNTEMTNLYLTFKKNAPLVDGLEWEDPMHTNRLSISEERRLNVLITKIASLVNMRKLLLRPYFQDYELVSKNSGTVTIAHFARILAYLNILLSADDFNILVKKYIKDCYTLNYVAFIMSIDQVIHYLNEHGIMDLSGDIMSIFPGRVLNAELPKLPRPEIGKIMASQIFGKQTIFHPALNQSKQFESLLRTISMIQDHVLKNRLRVYEFFRHFDPLNCGKITVTQFQRGLDALALSGMQRFFLSLPDVEAILNQYRDPCDPTRICWKTFEDDIDHVFTIKKKMPGIKVDPPPKEVQELPRAGGKDWQSVNTSMRDLCESAVDKVKQKIIHRRILLKPVFRDFDK</sequence>
<comment type="caution">
    <text evidence="1">The sequence shown here is derived from an EMBL/GenBank/DDBJ whole genome shotgun (WGS) entry which is preliminary data.</text>
</comment>
<dbReference type="PANTHER" id="PTHR20875">
    <property type="entry name" value="EF-HAND CALCIUM-BINDING DOMAIN-CONTAINING PROTEIN 6-RELATED"/>
    <property type="match status" value="1"/>
</dbReference>
<gene>
    <name evidence="1" type="ORF">NQ314_007875</name>
</gene>
<dbReference type="SUPFAM" id="SSF47473">
    <property type="entry name" value="EF-hand"/>
    <property type="match status" value="1"/>
</dbReference>
<accession>A0AAV8YGZ2</accession>
<dbReference type="EMBL" id="JANEYF010002172">
    <property type="protein sequence ID" value="KAJ8950488.1"/>
    <property type="molecule type" value="Genomic_DNA"/>
</dbReference>
<proteinExistence type="predicted"/>
<dbReference type="AlphaFoldDB" id="A0AAV8YGZ2"/>
<reference evidence="1" key="1">
    <citation type="journal article" date="2023" name="Insect Mol. Biol.">
        <title>Genome sequencing provides insights into the evolution of gene families encoding plant cell wall-degrading enzymes in longhorned beetles.</title>
        <authorList>
            <person name="Shin N.R."/>
            <person name="Okamura Y."/>
            <person name="Kirsch R."/>
            <person name="Pauchet Y."/>
        </authorList>
    </citation>
    <scope>NUCLEOTIDE SEQUENCE</scope>
    <source>
        <strain evidence="1">RBIC_L_NR</strain>
    </source>
</reference>
<dbReference type="Proteomes" id="UP001162156">
    <property type="component" value="Unassembled WGS sequence"/>
</dbReference>
<protein>
    <recommendedName>
        <fullName evidence="3">EF-hand domain-containing protein</fullName>
    </recommendedName>
</protein>
<dbReference type="PANTHER" id="PTHR20875:SF0">
    <property type="entry name" value="GH12158P"/>
    <property type="match status" value="1"/>
</dbReference>
<dbReference type="InterPro" id="IPR011992">
    <property type="entry name" value="EF-hand-dom_pair"/>
</dbReference>
<evidence type="ECO:0000313" key="1">
    <source>
        <dbReference type="EMBL" id="KAJ8950488.1"/>
    </source>
</evidence>
<keyword evidence="2" id="KW-1185">Reference proteome</keyword>